<evidence type="ECO:0000313" key="4">
    <source>
        <dbReference type="Proteomes" id="UP000554482"/>
    </source>
</evidence>
<dbReference type="AlphaFoldDB" id="A0A7J6V682"/>
<feature type="domain" description="Disease resistance R13L4/SHOC-2-like LRR" evidence="2">
    <location>
        <begin position="14"/>
        <end position="152"/>
    </location>
</feature>
<dbReference type="Pfam" id="PF23598">
    <property type="entry name" value="LRR_14"/>
    <property type="match status" value="1"/>
</dbReference>
<dbReference type="EMBL" id="JABWDY010037735">
    <property type="protein sequence ID" value="KAF5180198.1"/>
    <property type="molecule type" value="Genomic_DNA"/>
</dbReference>
<evidence type="ECO:0000259" key="2">
    <source>
        <dbReference type="Pfam" id="PF23598"/>
    </source>
</evidence>
<sequence length="201" mass="23019">MDYCSSNPPPLQMIFSKLKYIRVLKLSNTGIKQVPNSIGGMNCLRYLNLCDNYELRFLSDSICSLINLQTLDLRDCLDLKALPKDMRQMRSLRHLDVGGCRRLSKMPIKMGEMIGLRTLSKFIVGKKKGEKINELKELKHLSGELELQGLELVKDSTEAKEADLARKPNLASLRLLWGGLFFPREEEKKKSERVLECLQPH</sequence>
<proteinExistence type="predicted"/>
<name>A0A7J6V682_THATH</name>
<dbReference type="PANTHER" id="PTHR47186">
    <property type="entry name" value="LEUCINE-RICH REPEAT-CONTAINING PROTEIN 57"/>
    <property type="match status" value="1"/>
</dbReference>
<dbReference type="Proteomes" id="UP000554482">
    <property type="component" value="Unassembled WGS sequence"/>
</dbReference>
<dbReference type="OrthoDB" id="1194510at2759"/>
<feature type="non-terminal residue" evidence="3">
    <location>
        <position position="201"/>
    </location>
</feature>
<organism evidence="3 4">
    <name type="scientific">Thalictrum thalictroides</name>
    <name type="common">Rue-anemone</name>
    <name type="synonym">Anemone thalictroides</name>
    <dbReference type="NCBI Taxonomy" id="46969"/>
    <lineage>
        <taxon>Eukaryota</taxon>
        <taxon>Viridiplantae</taxon>
        <taxon>Streptophyta</taxon>
        <taxon>Embryophyta</taxon>
        <taxon>Tracheophyta</taxon>
        <taxon>Spermatophyta</taxon>
        <taxon>Magnoliopsida</taxon>
        <taxon>Ranunculales</taxon>
        <taxon>Ranunculaceae</taxon>
        <taxon>Thalictroideae</taxon>
        <taxon>Thalictrum</taxon>
    </lineage>
</organism>
<dbReference type="SUPFAM" id="SSF52058">
    <property type="entry name" value="L domain-like"/>
    <property type="match status" value="1"/>
</dbReference>
<evidence type="ECO:0000313" key="3">
    <source>
        <dbReference type="EMBL" id="KAF5180198.1"/>
    </source>
</evidence>
<evidence type="ECO:0000256" key="1">
    <source>
        <dbReference type="ARBA" id="ARBA00022737"/>
    </source>
</evidence>
<accession>A0A7J6V682</accession>
<dbReference type="InterPro" id="IPR032675">
    <property type="entry name" value="LRR_dom_sf"/>
</dbReference>
<keyword evidence="1" id="KW-0677">Repeat</keyword>
<dbReference type="InterPro" id="IPR055414">
    <property type="entry name" value="LRR_R13L4/SHOC2-like"/>
</dbReference>
<dbReference type="PANTHER" id="PTHR47186:SF3">
    <property type="entry name" value="OS09G0267800 PROTEIN"/>
    <property type="match status" value="1"/>
</dbReference>
<reference evidence="3 4" key="1">
    <citation type="submission" date="2020-06" db="EMBL/GenBank/DDBJ databases">
        <title>Transcriptomic and genomic resources for Thalictrum thalictroides and T. hernandezii: Facilitating candidate gene discovery in an emerging model plant lineage.</title>
        <authorList>
            <person name="Arias T."/>
            <person name="Riano-Pachon D.M."/>
            <person name="Di Stilio V.S."/>
        </authorList>
    </citation>
    <scope>NUCLEOTIDE SEQUENCE [LARGE SCALE GENOMIC DNA]</scope>
    <source>
        <strain evidence="4">cv. WT478/WT964</strain>
        <tissue evidence="3">Leaves</tissue>
    </source>
</reference>
<keyword evidence="4" id="KW-1185">Reference proteome</keyword>
<gene>
    <name evidence="3" type="ORF">FRX31_030215</name>
</gene>
<dbReference type="Gene3D" id="3.80.10.10">
    <property type="entry name" value="Ribonuclease Inhibitor"/>
    <property type="match status" value="1"/>
</dbReference>
<protein>
    <submittedName>
        <fullName evidence="3">Disease resistance protein rga2</fullName>
    </submittedName>
</protein>
<comment type="caution">
    <text evidence="3">The sequence shown here is derived from an EMBL/GenBank/DDBJ whole genome shotgun (WGS) entry which is preliminary data.</text>
</comment>